<dbReference type="PANTHER" id="PTHR10887">
    <property type="entry name" value="DNA2/NAM7 HELICASE FAMILY"/>
    <property type="match status" value="1"/>
</dbReference>
<dbReference type="AlphaFoldDB" id="A0A5C1AVB3"/>
<name>A0A5C1AVB3_9BACT</name>
<keyword evidence="2" id="KW-0067">ATP-binding</keyword>
<dbReference type="InterPro" id="IPR041679">
    <property type="entry name" value="DNA2/NAM7-like_C"/>
</dbReference>
<evidence type="ECO:0000313" key="3">
    <source>
        <dbReference type="Proteomes" id="UP000324974"/>
    </source>
</evidence>
<accession>A0A5C1AVB3</accession>
<dbReference type="Gene3D" id="3.40.50.300">
    <property type="entry name" value="P-loop containing nucleotide triphosphate hydrolases"/>
    <property type="match status" value="1"/>
</dbReference>
<gene>
    <name evidence="2" type="ORF">PX52LOC_07858</name>
</gene>
<sequence length="231" mass="24694">MDVLHRLAGIAYHSRKADRLAAHPHADPFAAAVLDPAYPLVVVVHDEAASQVRNPFEQALIGPLLRALADPATYGLDAVDGLGVVVPHRAQRAALQQAFPKLSVLDPATGLPGRSAVDTVERFQGGERTVVLVSATESDRGYLLASAGFLLDPRRLTVAVSRAKRKMVLVASRTVFSLFSPDEGTFANALRWKNLLSRTCTTELWAGDRDGVRVEVWGGAGEASASTDIHG</sequence>
<keyword evidence="2" id="KW-0347">Helicase</keyword>
<organism evidence="2 3">
    <name type="scientific">Limnoglobus roseus</name>
    <dbReference type="NCBI Taxonomy" id="2598579"/>
    <lineage>
        <taxon>Bacteria</taxon>
        <taxon>Pseudomonadati</taxon>
        <taxon>Planctomycetota</taxon>
        <taxon>Planctomycetia</taxon>
        <taxon>Gemmatales</taxon>
        <taxon>Gemmataceae</taxon>
        <taxon>Limnoglobus</taxon>
    </lineage>
</organism>
<evidence type="ECO:0000313" key="2">
    <source>
        <dbReference type="EMBL" id="QEL20748.1"/>
    </source>
</evidence>
<dbReference type="InterPro" id="IPR047187">
    <property type="entry name" value="SF1_C_Upf1"/>
</dbReference>
<reference evidence="3" key="1">
    <citation type="submission" date="2019-08" db="EMBL/GenBank/DDBJ databases">
        <title>Limnoglobus roseus gen. nov., sp. nov., a novel freshwater planctomycete with a giant genome from the family Gemmataceae.</title>
        <authorList>
            <person name="Kulichevskaya I.S."/>
            <person name="Naumoff D.G."/>
            <person name="Miroshnikov K."/>
            <person name="Ivanova A."/>
            <person name="Philippov D.A."/>
            <person name="Hakobyan A."/>
            <person name="Rijpstra I.C."/>
            <person name="Sinninghe Damste J.S."/>
            <person name="Liesack W."/>
            <person name="Dedysh S.N."/>
        </authorList>
    </citation>
    <scope>NUCLEOTIDE SEQUENCE [LARGE SCALE GENOMIC DNA]</scope>
    <source>
        <strain evidence="3">PX52</strain>
    </source>
</reference>
<dbReference type="PANTHER" id="PTHR10887:SF495">
    <property type="entry name" value="HELICASE SENATAXIN ISOFORM X1-RELATED"/>
    <property type="match status" value="1"/>
</dbReference>
<dbReference type="SUPFAM" id="SSF52540">
    <property type="entry name" value="P-loop containing nucleoside triphosphate hydrolases"/>
    <property type="match status" value="1"/>
</dbReference>
<dbReference type="GO" id="GO:0004386">
    <property type="term" value="F:helicase activity"/>
    <property type="evidence" value="ECO:0007669"/>
    <property type="project" value="UniProtKB-KW"/>
</dbReference>
<proteinExistence type="predicted"/>
<protein>
    <submittedName>
        <fullName evidence="2">DNA helicase</fullName>
    </submittedName>
</protein>
<keyword evidence="2" id="KW-0378">Hydrolase</keyword>
<keyword evidence="3" id="KW-1185">Reference proteome</keyword>
<dbReference type="CDD" id="cd18808">
    <property type="entry name" value="SF1_C_Upf1"/>
    <property type="match status" value="1"/>
</dbReference>
<keyword evidence="2" id="KW-0547">Nucleotide-binding</keyword>
<dbReference type="KEGG" id="lrs:PX52LOC_07858"/>
<dbReference type="InterPro" id="IPR027417">
    <property type="entry name" value="P-loop_NTPase"/>
</dbReference>
<evidence type="ECO:0000259" key="1">
    <source>
        <dbReference type="Pfam" id="PF13087"/>
    </source>
</evidence>
<feature type="domain" description="DNA2/NAM7 helicase-like C-terminal" evidence="1">
    <location>
        <begin position="50"/>
        <end position="173"/>
    </location>
</feature>
<dbReference type="Pfam" id="PF13087">
    <property type="entry name" value="AAA_12"/>
    <property type="match status" value="1"/>
</dbReference>
<dbReference type="InterPro" id="IPR045055">
    <property type="entry name" value="DNA2/NAM7-like"/>
</dbReference>
<dbReference type="Proteomes" id="UP000324974">
    <property type="component" value="Chromosome"/>
</dbReference>
<dbReference type="EMBL" id="CP042425">
    <property type="protein sequence ID" value="QEL20748.1"/>
    <property type="molecule type" value="Genomic_DNA"/>
</dbReference>